<keyword evidence="3" id="KW-1185">Reference proteome</keyword>
<accession>W0RM79</accession>
<evidence type="ECO:0000259" key="1">
    <source>
        <dbReference type="SMART" id="SM00943"/>
    </source>
</evidence>
<dbReference type="STRING" id="861299.J421_4324"/>
<dbReference type="AlphaFoldDB" id="W0RM79"/>
<dbReference type="EMBL" id="CP007128">
    <property type="protein sequence ID" value="AHG91861.1"/>
    <property type="molecule type" value="Genomic_DNA"/>
</dbReference>
<dbReference type="InParanoid" id="W0RM79"/>
<gene>
    <name evidence="2" type="ORF">J421_4324</name>
</gene>
<organism evidence="2 3">
    <name type="scientific">Gemmatirosa kalamazoonensis</name>
    <dbReference type="NCBI Taxonomy" id="861299"/>
    <lineage>
        <taxon>Bacteria</taxon>
        <taxon>Pseudomonadati</taxon>
        <taxon>Gemmatimonadota</taxon>
        <taxon>Gemmatimonadia</taxon>
        <taxon>Gemmatimonadales</taxon>
        <taxon>Gemmatimonadaceae</taxon>
        <taxon>Gemmatirosa</taxon>
    </lineage>
</organism>
<dbReference type="HOGENOM" id="CLU_882127_0_0_0"/>
<reference evidence="2 3" key="1">
    <citation type="journal article" date="2014" name="Genome Announc.">
        <title>Genome Sequence and Methylome of Soil Bacterium Gemmatirosa kalamazoonensis KBS708T, a Member of the Rarely Cultivated Gemmatimonadetes Phylum.</title>
        <authorList>
            <person name="Debruyn J.M."/>
            <person name="Radosevich M."/>
            <person name="Wommack K.E."/>
            <person name="Polson S.W."/>
            <person name="Hauser L.J."/>
            <person name="Fawaz M.N."/>
            <person name="Korlach J."/>
            <person name="Tsai Y.C."/>
        </authorList>
    </citation>
    <scope>NUCLEOTIDE SEQUENCE [LARGE SCALE GENOMIC DNA]</scope>
    <source>
        <strain evidence="2 3">KBS708</strain>
    </source>
</reference>
<protein>
    <submittedName>
        <fullName evidence="2">Bifunctional DNA primase/polymerase</fullName>
    </submittedName>
</protein>
<evidence type="ECO:0000313" key="3">
    <source>
        <dbReference type="Proteomes" id="UP000019151"/>
    </source>
</evidence>
<dbReference type="SMART" id="SM00943">
    <property type="entry name" value="Prim-Pol"/>
    <property type="match status" value="1"/>
</dbReference>
<dbReference type="InterPro" id="IPR015330">
    <property type="entry name" value="DNA_primase/pol_bifunc_N"/>
</dbReference>
<name>W0RM79_9BACT</name>
<dbReference type="SUPFAM" id="SSF56747">
    <property type="entry name" value="Prim-pol domain"/>
    <property type="match status" value="1"/>
</dbReference>
<feature type="domain" description="DNA primase/polymerase bifunctional N-terminal" evidence="1">
    <location>
        <begin position="26"/>
        <end position="191"/>
    </location>
</feature>
<dbReference type="KEGG" id="gba:J421_4324"/>
<dbReference type="Proteomes" id="UP000019151">
    <property type="component" value="Chromosome"/>
</dbReference>
<dbReference type="eggNOG" id="COG3378">
    <property type="taxonomic scope" value="Bacteria"/>
</dbReference>
<dbReference type="Pfam" id="PF09250">
    <property type="entry name" value="Prim-Pol"/>
    <property type="match status" value="1"/>
</dbReference>
<proteinExistence type="predicted"/>
<sequence length="315" mass="32805">MSAPERVPSEVAGAPFPGATPLACAAVAYARRGWAVLPCAPGAKLPLLPNGFHGASTDPSTVAAWWRAEPRANIGVVPGLSRLLVAGAPYALVALDLDGPRGFATADALGVPTDTLTATTGRPDGGCHRYFVVPTSTVDGAPLIISNRALGSGLDVRHARGYVIVPPSVHPSGAEYRWTVTAPAAPLPPVLLARLLAPTRDGTTTRGNAARNDTRYAGRARTHMCPRRTPAGADARRRALAYLARVPHALGDGDGRNMTAFRIAVVLLHDMQLGPHEVAAFLAEWNATNRPPLSFDELARVAANAALYGGPRGAA</sequence>
<dbReference type="RefSeq" id="WP_025413294.1">
    <property type="nucleotide sequence ID" value="NZ_CP007128.1"/>
</dbReference>
<dbReference type="OrthoDB" id="158067at2"/>
<evidence type="ECO:0000313" key="2">
    <source>
        <dbReference type="EMBL" id="AHG91861.1"/>
    </source>
</evidence>
<dbReference type="CDD" id="cd04859">
    <property type="entry name" value="Prim_Pol"/>
    <property type="match status" value="1"/>
</dbReference>